<evidence type="ECO:0000256" key="12">
    <source>
        <dbReference type="ARBA" id="ARBA00022833"/>
    </source>
</evidence>
<dbReference type="UniPathway" id="UPA00143"/>
<evidence type="ECO:0000256" key="4">
    <source>
        <dbReference type="ARBA" id="ARBA00004906"/>
    </source>
</evidence>
<keyword evidence="7" id="KW-0597">Phosphoprotein</keyword>
<sequence>VYHHLARYVAKIYCLGPNLNPQSEDLLAQMLLQAPLEWYLCGEDPSTGLAKLEQNNQPSQLCGHVFKVGEPTYSCRECAADPTCVLCMQCFLGSVHKEHRYRMTTSGGGGFCDCGDTEAWKKGPYCQKHEPNISDSCQEDPLAHLSTDMIARCYNVFSIVLKYAVDMLTWDKEDELPPGLEPPDTYYCMLFNDEVHTYEQVIYTLQKAVNCTQKEAVSFATTVDRDGRKSVRFGNFAFCELAKSVIVVSSLVWGAGCISLKSHDDISPLPPINLLTVIFHESLYINQSRNVYHQLFMSSLLMDLKYKKLFAIQFAKNYERLQSDYVKDDHDREFSVTDLSVQMFTVPSLARMLITEENLMTTIIRTFVDHLRHRDLQGRFQFERYTAQQAFKFRRVQSLIGDLKYVLISRPTEWSDQLREKFLEGLDTFLELLKCMQGMDPVVRQVGQHIEMEPEWEAAFTLQMKLTHIISMIQEWCASDERVLIEAYKKCLTALTHCHSGFTDGEQPITLSMCGHSVDTIRYCVSQEKVSIHLPVSRLLAGLHVLLSKIEVSELSPPMLIEHPLRCLVLCAQVHAGMWRRNGFSLVNQIYYYHNVKCRVEMFDKDLIMLQAGASMMDPNHFLMIVLSRFELYHIFSSDVVQQNNTLTEEMLHLIMMVVGERFEAGVGQVEGCDEIKREILHQLCIRPMAHSELVKALPENENKETGMEKVIDCVASFKKPGVTGRGLYELRPECAKQFNLYFHHYSRADQSKAEEAQRKLKRQNGEDTALPPPVLPPFCPLFASLVNILQCDVLLGMLGAVLQWAVEPSAGHWSESMLQRVLHLIGMALLEEQQQLENSSEDNDVYFNFTLKMSRPGEAPSNTASVLALLENLQNAPHLEVHKDMIRWILKVGHRYYNLHYQYNSHSWGDLDFKYPNTACDKDRAERKRKAEMARLRREKIMAQMSEMQRHFINENKELFQQTQVVTLCLSPPNPSCSPTLSDAALACVGPRRSHPGEKRQVVTCILCQEEQEIRADGKAMVLAAFVQRSTVMSKNPFLDFLVCFPERYDPLFMHPDLSFGTHTGSCGHIMHSHCWQRYFEAVQAKEQRRQQRLRVHTSYDVGNGEFLCPLCECLSNTVIPLLPRAKGSSRYPISLSLSHIHTHTRYFGVLEMSYHVDLPVPLLTLFRNPYSSTIKEMLTTFGTATYKVGLKVHPNEQDPRVPIMCWGSCAYTIQSIGENSTHIHTFVLLFLRKPVVDNTVSVVLSYGSVHSQDSSGLSMDAVQLHLFHLITVAHMVQILLTSGPGKERENPIPVCVSRVCDSSLPEVGSGWHLWRCVKTGILPYLRGAALFFHHLNGVPAPPELHALCPGQWEVLCGYLSLPSNLLQLFHSQQVLLEPLLHGWCTHPGVQQTLQGGGVLVSFPRESNSLIDLPDDYSALINQASSFTCPKSGGDKSRAPTLCLVCGSMLCSQSYCCQTELEGEDVGACTAHTFACGAGVGIFLRVRESQVLFLAGKTKGCFYAPPYLDDYGETDQGLRRGNPLHLCHERYRKIQKLWRQHSITEEIGHAQEANQTLVGIDWQHL</sequence>
<evidence type="ECO:0000256" key="15">
    <source>
        <dbReference type="ARBA" id="ARBA00023054"/>
    </source>
</evidence>
<dbReference type="GO" id="GO:0005634">
    <property type="term" value="C:nucleus"/>
    <property type="evidence" value="ECO:0007669"/>
    <property type="project" value="UniProtKB-SubCell"/>
</dbReference>
<evidence type="ECO:0000256" key="10">
    <source>
        <dbReference type="ARBA" id="ARBA00022771"/>
    </source>
</evidence>
<reference evidence="22" key="1">
    <citation type="submission" date="2018-06" db="EMBL/GenBank/DDBJ databases">
        <title>Genome assembly of Danube salmon.</title>
        <authorList>
            <person name="Macqueen D.J."/>
            <person name="Gundappa M.K."/>
        </authorList>
    </citation>
    <scope>NUCLEOTIDE SEQUENCE [LARGE SCALE GENOMIC DNA]</scope>
</reference>
<evidence type="ECO:0000259" key="20">
    <source>
        <dbReference type="PROSITE" id="PS51157"/>
    </source>
</evidence>
<comment type="similarity">
    <text evidence="17 19">Belongs to the E3 ubiquitin-protein ligase UBR1-like family.</text>
</comment>
<evidence type="ECO:0000256" key="19">
    <source>
        <dbReference type="RuleBase" id="RU366018"/>
    </source>
</evidence>
<dbReference type="SUPFAM" id="SSF54736">
    <property type="entry name" value="ClpS-like"/>
    <property type="match status" value="1"/>
</dbReference>
<dbReference type="PROSITE" id="PS51157">
    <property type="entry name" value="ZF_UBR"/>
    <property type="match status" value="1"/>
</dbReference>
<keyword evidence="9 19" id="KW-0479">Metal-binding</keyword>
<dbReference type="SUPFAM" id="SSF46785">
    <property type="entry name" value="Winged helix' DNA-binding domain"/>
    <property type="match status" value="1"/>
</dbReference>
<dbReference type="InterPro" id="IPR003126">
    <property type="entry name" value="Znf_UBR"/>
</dbReference>
<comment type="subcellular location">
    <subcellularLocation>
        <location evidence="3">Chromosome</location>
    </subcellularLocation>
    <subcellularLocation>
        <location evidence="2">Nucleus</location>
    </subcellularLocation>
</comment>
<reference evidence="21" key="2">
    <citation type="submission" date="2025-08" db="UniProtKB">
        <authorList>
            <consortium name="Ensembl"/>
        </authorList>
    </citation>
    <scope>IDENTIFICATION</scope>
</reference>
<dbReference type="InterPro" id="IPR003769">
    <property type="entry name" value="ClpS_core"/>
</dbReference>
<accession>A0A4W5MCU0</accession>
<dbReference type="GO" id="GO:0005737">
    <property type="term" value="C:cytoplasm"/>
    <property type="evidence" value="ECO:0007669"/>
    <property type="project" value="TreeGrafter"/>
</dbReference>
<organism evidence="21 22">
    <name type="scientific">Hucho hucho</name>
    <name type="common">huchen</name>
    <dbReference type="NCBI Taxonomy" id="62062"/>
    <lineage>
        <taxon>Eukaryota</taxon>
        <taxon>Metazoa</taxon>
        <taxon>Chordata</taxon>
        <taxon>Craniata</taxon>
        <taxon>Vertebrata</taxon>
        <taxon>Euteleostomi</taxon>
        <taxon>Actinopterygii</taxon>
        <taxon>Neopterygii</taxon>
        <taxon>Teleostei</taxon>
        <taxon>Protacanthopterygii</taxon>
        <taxon>Salmoniformes</taxon>
        <taxon>Salmonidae</taxon>
        <taxon>Salmoninae</taxon>
        <taxon>Hucho</taxon>
    </lineage>
</organism>
<dbReference type="GO" id="GO:0008270">
    <property type="term" value="F:zinc ion binding"/>
    <property type="evidence" value="ECO:0007669"/>
    <property type="project" value="UniProtKB-UniRule"/>
</dbReference>
<dbReference type="Ensembl" id="ENSHHUT00000037662.1">
    <property type="protein sequence ID" value="ENSHHUP00000036222.1"/>
    <property type="gene ID" value="ENSHHUG00000021983.1"/>
</dbReference>
<reference evidence="21" key="3">
    <citation type="submission" date="2025-09" db="UniProtKB">
        <authorList>
            <consortium name="Ensembl"/>
        </authorList>
    </citation>
    <scope>IDENTIFICATION</scope>
</reference>
<dbReference type="PANTHER" id="PTHR21497:SF28">
    <property type="entry name" value="E3 UBIQUITIN-PROTEIN LIGASE UBR2"/>
    <property type="match status" value="1"/>
</dbReference>
<dbReference type="GeneTree" id="ENSGT00950000183075"/>
<dbReference type="FunFam" id="3.30.1390.10:FF:000003">
    <property type="entry name" value="E3 ubiquitin-protein ligase UBR2 isoform X1"/>
    <property type="match status" value="1"/>
</dbReference>
<evidence type="ECO:0000256" key="5">
    <source>
        <dbReference type="ARBA" id="ARBA00022454"/>
    </source>
</evidence>
<dbReference type="PANTHER" id="PTHR21497">
    <property type="entry name" value="UBIQUITIN LIGASE E3 ALPHA-RELATED"/>
    <property type="match status" value="1"/>
</dbReference>
<keyword evidence="12 19" id="KW-0862">Zinc</keyword>
<feature type="domain" description="UBR-type" evidence="20">
    <location>
        <begin position="60"/>
        <end position="131"/>
    </location>
</feature>
<dbReference type="Pfam" id="PF22960">
    <property type="entry name" value="WHD_UBR1"/>
    <property type="match status" value="1"/>
</dbReference>
<feature type="zinc finger region" description="UBR-type" evidence="18">
    <location>
        <begin position="60"/>
        <end position="131"/>
    </location>
</feature>
<dbReference type="InterPro" id="IPR036390">
    <property type="entry name" value="WH_DNA-bd_sf"/>
</dbReference>
<dbReference type="InterPro" id="IPR039164">
    <property type="entry name" value="UBR1-like"/>
</dbReference>
<name>A0A4W5MCU0_9TELE</name>
<evidence type="ECO:0000256" key="16">
    <source>
        <dbReference type="ARBA" id="ARBA00023242"/>
    </source>
</evidence>
<evidence type="ECO:0000256" key="2">
    <source>
        <dbReference type="ARBA" id="ARBA00004123"/>
    </source>
</evidence>
<keyword evidence="16" id="KW-0539">Nucleus</keyword>
<dbReference type="InterPro" id="IPR042065">
    <property type="entry name" value="E3_ELL-like"/>
</dbReference>
<keyword evidence="14" id="KW-0007">Acetylation</keyword>
<dbReference type="GO" id="GO:0000151">
    <property type="term" value="C:ubiquitin ligase complex"/>
    <property type="evidence" value="ECO:0007669"/>
    <property type="project" value="TreeGrafter"/>
</dbReference>
<dbReference type="Pfam" id="PF02207">
    <property type="entry name" value="zf-UBR"/>
    <property type="match status" value="1"/>
</dbReference>
<comment type="pathway">
    <text evidence="4 19">Protein modification; protein ubiquitination.</text>
</comment>
<dbReference type="InterPro" id="IPR047508">
    <property type="entry name" value="UBR-box_UBR2"/>
</dbReference>
<keyword evidence="10 19" id="KW-0863">Zinc-finger</keyword>
<dbReference type="GO" id="GO:0005694">
    <property type="term" value="C:chromosome"/>
    <property type="evidence" value="ECO:0007669"/>
    <property type="project" value="UniProtKB-SubCell"/>
</dbReference>
<evidence type="ECO:0000256" key="13">
    <source>
        <dbReference type="ARBA" id="ARBA00022843"/>
    </source>
</evidence>
<evidence type="ECO:0000256" key="3">
    <source>
        <dbReference type="ARBA" id="ARBA00004286"/>
    </source>
</evidence>
<evidence type="ECO:0000313" key="21">
    <source>
        <dbReference type="Ensembl" id="ENSHHUP00000036222.1"/>
    </source>
</evidence>
<dbReference type="GO" id="GO:0071596">
    <property type="term" value="P:ubiquitin-dependent protein catabolic process via the N-end rule pathway"/>
    <property type="evidence" value="ECO:0007669"/>
    <property type="project" value="UniProtKB-UniRule"/>
</dbReference>
<keyword evidence="5" id="KW-0158">Chromosome</keyword>
<keyword evidence="6" id="KW-1017">Isopeptide bond</keyword>
<evidence type="ECO:0000256" key="9">
    <source>
        <dbReference type="ARBA" id="ARBA00022723"/>
    </source>
</evidence>
<dbReference type="GO" id="GO:0016567">
    <property type="term" value="P:protein ubiquitination"/>
    <property type="evidence" value="ECO:0007669"/>
    <property type="project" value="UniProtKB-UniRule"/>
</dbReference>
<evidence type="ECO:0000256" key="18">
    <source>
        <dbReference type="PROSITE-ProRule" id="PRU00508"/>
    </source>
</evidence>
<keyword evidence="8 19" id="KW-0808">Transferase</keyword>
<evidence type="ECO:0000256" key="17">
    <source>
        <dbReference type="ARBA" id="ARBA00046341"/>
    </source>
</evidence>
<dbReference type="Pfam" id="PF18995">
    <property type="entry name" value="PRT6_C"/>
    <property type="match status" value="1"/>
</dbReference>
<dbReference type="InterPro" id="IPR014719">
    <property type="entry name" value="Ribosomal_bL12_C/ClpS-like"/>
</dbReference>
<protein>
    <recommendedName>
        <fullName evidence="19">E3 ubiquitin-protein ligase</fullName>
        <ecNumber evidence="19">2.3.2.27</ecNumber>
    </recommendedName>
</protein>
<keyword evidence="11 19" id="KW-0833">Ubl conjugation pathway</keyword>
<evidence type="ECO:0000256" key="8">
    <source>
        <dbReference type="ARBA" id="ARBA00022679"/>
    </source>
</evidence>
<evidence type="ECO:0000313" key="22">
    <source>
        <dbReference type="Proteomes" id="UP000314982"/>
    </source>
</evidence>
<dbReference type="FunFam" id="2.10.110.30:FF:000001">
    <property type="entry name" value="E3 ubiquitin-protein ligase UBR2 isoform 1"/>
    <property type="match status" value="1"/>
</dbReference>
<dbReference type="SMART" id="SM00396">
    <property type="entry name" value="ZnF_UBR1"/>
    <property type="match status" value="1"/>
</dbReference>
<comment type="function">
    <text evidence="19">Ubiquitin ligase protein which is a component of the N-end rule pathway. Recognizes and binds to proteins bearing specific N-terminal residues that are destabilizing according to the N-end rule, leading to their ubiquitination and subsequent degradation.</text>
</comment>
<dbReference type="Pfam" id="PF02617">
    <property type="entry name" value="ClpS"/>
    <property type="match status" value="1"/>
</dbReference>
<dbReference type="EC" id="2.3.2.27" evidence="19"/>
<dbReference type="FunFam" id="1.10.10.2670:FF:000001">
    <property type="entry name" value="E3 ubiquitin-protein ligase UBR2 isoform X1"/>
    <property type="match status" value="1"/>
</dbReference>
<keyword evidence="22" id="KW-1185">Reference proteome</keyword>
<dbReference type="Proteomes" id="UP000314982">
    <property type="component" value="Unassembled WGS sequence"/>
</dbReference>
<evidence type="ECO:0000256" key="7">
    <source>
        <dbReference type="ARBA" id="ARBA00022553"/>
    </source>
</evidence>
<dbReference type="Gene3D" id="3.30.1390.10">
    <property type="match status" value="1"/>
</dbReference>
<evidence type="ECO:0000256" key="14">
    <source>
        <dbReference type="ARBA" id="ARBA00022990"/>
    </source>
</evidence>
<evidence type="ECO:0000256" key="1">
    <source>
        <dbReference type="ARBA" id="ARBA00000900"/>
    </source>
</evidence>
<comment type="catalytic activity">
    <reaction evidence="1 19">
        <text>S-ubiquitinyl-[E2 ubiquitin-conjugating enzyme]-L-cysteine + [acceptor protein]-L-lysine = [E2 ubiquitin-conjugating enzyme]-L-cysteine + N(6)-ubiquitinyl-[acceptor protein]-L-lysine.</text>
        <dbReference type="EC" id="2.3.2.27"/>
    </reaction>
</comment>
<evidence type="ECO:0000256" key="6">
    <source>
        <dbReference type="ARBA" id="ARBA00022499"/>
    </source>
</evidence>
<keyword evidence="13" id="KW-0832">Ubl conjugation</keyword>
<keyword evidence="15" id="KW-0175">Coiled coil</keyword>
<proteinExistence type="inferred from homology"/>
<dbReference type="InterPro" id="IPR044046">
    <property type="entry name" value="E3_ligase_UBR-like_C"/>
</dbReference>
<dbReference type="GO" id="GO:0061630">
    <property type="term" value="F:ubiquitin protein ligase activity"/>
    <property type="evidence" value="ECO:0007669"/>
    <property type="project" value="UniProtKB-UniRule"/>
</dbReference>
<dbReference type="Gene3D" id="2.10.110.30">
    <property type="match status" value="1"/>
</dbReference>
<dbReference type="Gene3D" id="1.10.10.2670">
    <property type="entry name" value="E3 ubiquitin-protein ligase"/>
    <property type="match status" value="1"/>
</dbReference>
<dbReference type="CDD" id="cd19679">
    <property type="entry name" value="UBR-box_UBR2"/>
    <property type="match status" value="1"/>
</dbReference>
<evidence type="ECO:0000256" key="11">
    <source>
        <dbReference type="ARBA" id="ARBA00022786"/>
    </source>
</evidence>
<dbReference type="InterPro" id="IPR055194">
    <property type="entry name" value="UBR1-like_WH"/>
</dbReference>